<dbReference type="InterPro" id="IPR038765">
    <property type="entry name" value="Papain-like_cys_pep_sf"/>
</dbReference>
<name>A0ABR9P068_9ACTN</name>
<reference evidence="2 3" key="1">
    <citation type="submission" date="2020-09" db="EMBL/GenBank/DDBJ databases">
        <title>Diversity and distribution of actinomycetes associated with coral in the coast of Hainan.</title>
        <authorList>
            <person name="Li F."/>
        </authorList>
    </citation>
    <scope>NUCLEOTIDE SEQUENCE [LARGE SCALE GENOMIC DNA]</scope>
    <source>
        <strain evidence="2 3">HNM0947</strain>
    </source>
</reference>
<accession>A0ABR9P068</accession>
<feature type="domain" description="Transglutaminase-like" evidence="1">
    <location>
        <begin position="153"/>
        <end position="245"/>
    </location>
</feature>
<organism evidence="2 3">
    <name type="scientific">Nocardiopsis coralli</name>
    <dbReference type="NCBI Taxonomy" id="2772213"/>
    <lineage>
        <taxon>Bacteria</taxon>
        <taxon>Bacillati</taxon>
        <taxon>Actinomycetota</taxon>
        <taxon>Actinomycetes</taxon>
        <taxon>Streptosporangiales</taxon>
        <taxon>Nocardiopsidaceae</taxon>
        <taxon>Nocardiopsis</taxon>
    </lineage>
</organism>
<dbReference type="SUPFAM" id="SSF54001">
    <property type="entry name" value="Cysteine proteinases"/>
    <property type="match status" value="1"/>
</dbReference>
<evidence type="ECO:0000259" key="1">
    <source>
        <dbReference type="Pfam" id="PF01841"/>
    </source>
</evidence>
<dbReference type="Proteomes" id="UP000806528">
    <property type="component" value="Unassembled WGS sequence"/>
</dbReference>
<comment type="caution">
    <text evidence="2">The sequence shown here is derived from an EMBL/GenBank/DDBJ whole genome shotgun (WGS) entry which is preliminary data.</text>
</comment>
<evidence type="ECO:0000313" key="3">
    <source>
        <dbReference type="Proteomes" id="UP000806528"/>
    </source>
</evidence>
<dbReference type="InterPro" id="IPR002931">
    <property type="entry name" value="Transglutaminase-like"/>
</dbReference>
<gene>
    <name evidence="2" type="ORF">IDM40_00745</name>
</gene>
<protein>
    <recommendedName>
        <fullName evidence="1">Transglutaminase-like domain-containing protein</fullName>
    </recommendedName>
</protein>
<dbReference type="EMBL" id="JADBGI010000001">
    <property type="protein sequence ID" value="MBE2997234.1"/>
    <property type="molecule type" value="Genomic_DNA"/>
</dbReference>
<sequence>MSSHGSTDWVKALEHVSPTPDGHQKWVDAGYAREILRCSNEEITRLRSSGIQTRGDAFDLSDLWNVGLYSGTGASRPELEMTFFGLVVSPRRDWIIETEYSIALEAACPHGNECVGGRWEPPQLMRAQWHDNETAAGWVKWTGEITISGHPDTVRDPQAKKIWDTFVTDHSFHYPFMRGEQTPALTRSRRVGNCVSLSAALHEELTGHGLSSRIRDGFLFSGRKARIHRWVEFKEDDRDWKPLDPSMAILASRFFTPEYARFCEGSSLNLLARVAPGDTFHVHHWCTEDRIDLVPTVTIRKN</sequence>
<dbReference type="RefSeq" id="WP_193119895.1">
    <property type="nucleotide sequence ID" value="NZ_JADBGI010000001.1"/>
</dbReference>
<keyword evidence="3" id="KW-1185">Reference proteome</keyword>
<evidence type="ECO:0000313" key="2">
    <source>
        <dbReference type="EMBL" id="MBE2997234.1"/>
    </source>
</evidence>
<proteinExistence type="predicted"/>
<dbReference type="Pfam" id="PF01841">
    <property type="entry name" value="Transglut_core"/>
    <property type="match status" value="1"/>
</dbReference>